<dbReference type="AlphaFoldDB" id="F2THH1"/>
<evidence type="ECO:0000313" key="2">
    <source>
        <dbReference type="EMBL" id="EGE82684.2"/>
    </source>
</evidence>
<proteinExistence type="predicted"/>
<sequence>MNEWDELPDMRTSLFRGRRSLIRVNREVEDYVVRGVRPRQKRHELQPQQPQSGHTNASPQPARKPVDPTVTRRDISRPNSNPKPHFLTSVLLRTSHGNIANPREPPANPTNPANSHTLKQAVAPRAIYN</sequence>
<reference evidence="2" key="1">
    <citation type="submission" date="2010-03" db="EMBL/GenBank/DDBJ databases">
        <title>Annotation of Blastomyces dermatitidis strain ATCC 18188.</title>
        <authorList>
            <consortium name="The Broad Institute Genome Sequencing Platform"/>
            <consortium name="Broad Institute Genome Sequencing Center for Infectious Disease."/>
            <person name="Cuomo C."/>
            <person name="Klein B."/>
            <person name="Sullivan T."/>
            <person name="Heitman J."/>
            <person name="Young S."/>
            <person name="Zeng Q."/>
            <person name="Gargeya S."/>
            <person name="Alvarado L."/>
            <person name="Berlin A.M."/>
            <person name="Chapman S.B."/>
            <person name="Chen Z."/>
            <person name="Freedman E."/>
            <person name="Gellesch M."/>
            <person name="Goldberg J."/>
            <person name="Griggs A."/>
            <person name="Gujja S."/>
            <person name="Heilman E."/>
            <person name="Heiman D."/>
            <person name="Howarth C."/>
            <person name="Mehta T."/>
            <person name="Neiman D."/>
            <person name="Pearson M."/>
            <person name="Roberts A."/>
            <person name="Saif S."/>
            <person name="Shea T."/>
            <person name="Shenoy N."/>
            <person name="Sisk P."/>
            <person name="Stolte C."/>
            <person name="Sykes S."/>
            <person name="White J."/>
            <person name="Yandava C."/>
            <person name="Haas B."/>
            <person name="Nusbaum C."/>
            <person name="Birren B."/>
        </authorList>
    </citation>
    <scope>NUCLEOTIDE SEQUENCE [LARGE SCALE GENOMIC DNA]</scope>
    <source>
        <strain evidence="2">ATCC 18188</strain>
    </source>
</reference>
<dbReference type="HOGENOM" id="CLU_1618546_0_0_1"/>
<feature type="compositionally biased region" description="Polar residues" evidence="1">
    <location>
        <begin position="46"/>
        <end position="59"/>
    </location>
</feature>
<evidence type="ECO:0000256" key="1">
    <source>
        <dbReference type="SAM" id="MobiDB-lite"/>
    </source>
</evidence>
<dbReference type="EMBL" id="GG749437">
    <property type="protein sequence ID" value="EGE82684.2"/>
    <property type="molecule type" value="Genomic_DNA"/>
</dbReference>
<feature type="compositionally biased region" description="Basic and acidic residues" evidence="1">
    <location>
        <begin position="64"/>
        <end position="76"/>
    </location>
</feature>
<gene>
    <name evidence="2" type="ORF">BDDG_05628</name>
</gene>
<organism evidence="2">
    <name type="scientific">Ajellomyces dermatitidis (strain ATCC 18188 / CBS 674.68)</name>
    <name type="common">Blastomyces dermatitidis</name>
    <dbReference type="NCBI Taxonomy" id="653446"/>
    <lineage>
        <taxon>Eukaryota</taxon>
        <taxon>Fungi</taxon>
        <taxon>Dikarya</taxon>
        <taxon>Ascomycota</taxon>
        <taxon>Pezizomycotina</taxon>
        <taxon>Eurotiomycetes</taxon>
        <taxon>Eurotiomycetidae</taxon>
        <taxon>Onygenales</taxon>
        <taxon>Ajellomycetaceae</taxon>
        <taxon>Blastomyces</taxon>
    </lineage>
</organism>
<feature type="region of interest" description="Disordered" evidence="1">
    <location>
        <begin position="34"/>
        <end position="129"/>
    </location>
</feature>
<protein>
    <submittedName>
        <fullName evidence="2">Uncharacterized protein</fullName>
    </submittedName>
</protein>
<accession>F2THH1</accession>
<dbReference type="Proteomes" id="UP000007802">
    <property type="component" value="Unassembled WGS sequence"/>
</dbReference>
<name>F2THH1_AJEDA</name>